<evidence type="ECO:0000256" key="1">
    <source>
        <dbReference type="ARBA" id="ARBA00022491"/>
    </source>
</evidence>
<keyword evidence="4" id="KW-0804">Transcription</keyword>
<dbReference type="PROSITE" id="PS50977">
    <property type="entry name" value="HTH_TETR_2"/>
    <property type="match status" value="1"/>
</dbReference>
<accession>A0ABU2K0L6</accession>
<dbReference type="PANTHER" id="PTHR30055">
    <property type="entry name" value="HTH-TYPE TRANSCRIPTIONAL REGULATOR RUTR"/>
    <property type="match status" value="1"/>
</dbReference>
<dbReference type="InterPro" id="IPR001647">
    <property type="entry name" value="HTH_TetR"/>
</dbReference>
<gene>
    <name evidence="7" type="ORF">RM844_31430</name>
</gene>
<dbReference type="EMBL" id="JAVREO010000035">
    <property type="protein sequence ID" value="MDT0270790.1"/>
    <property type="molecule type" value="Genomic_DNA"/>
</dbReference>
<dbReference type="InterPro" id="IPR050109">
    <property type="entry name" value="HTH-type_TetR-like_transc_reg"/>
</dbReference>
<keyword evidence="1" id="KW-0678">Repressor</keyword>
<feature type="DNA-binding region" description="H-T-H motif" evidence="5">
    <location>
        <begin position="31"/>
        <end position="50"/>
    </location>
</feature>
<dbReference type="InterPro" id="IPR039538">
    <property type="entry name" value="BetI_C"/>
</dbReference>
<comment type="caution">
    <text evidence="7">The sequence shown here is derived from an EMBL/GenBank/DDBJ whole genome shotgun (WGS) entry which is preliminary data.</text>
</comment>
<dbReference type="InterPro" id="IPR009057">
    <property type="entry name" value="Homeodomain-like_sf"/>
</dbReference>
<dbReference type="SUPFAM" id="SSF48498">
    <property type="entry name" value="Tetracyclin repressor-like, C-terminal domain"/>
    <property type="match status" value="1"/>
</dbReference>
<keyword evidence="2" id="KW-0805">Transcription regulation</keyword>
<feature type="domain" description="HTH tetR-type" evidence="6">
    <location>
        <begin position="8"/>
        <end position="68"/>
    </location>
</feature>
<sequence length="208" mass="21796">MPKQVDYAERRGRVIDAVYQLADQHGLEGVTLRDVARVAGLSMGAVQRSFRDKDEMLALALTRVSEGFADRVRAAAAEPSPATLARVLADLALLGAGQRPEAQVWLAFVARAAVTPGLARTLRDGYPEALALVTGLVAEVADGRDGPVDAAAEARALLALADGLTVQTLLGQLDRGEARRVLEHQLRRLAGPFGPAERSAAESAGGAG</sequence>
<keyword evidence="3 5" id="KW-0238">DNA-binding</keyword>
<keyword evidence="8" id="KW-1185">Reference proteome</keyword>
<dbReference type="Pfam" id="PF13977">
    <property type="entry name" value="TetR_C_6"/>
    <property type="match status" value="1"/>
</dbReference>
<dbReference type="RefSeq" id="WP_311670854.1">
    <property type="nucleotide sequence ID" value="NZ_JAVREO010000035.1"/>
</dbReference>
<dbReference type="SUPFAM" id="SSF46689">
    <property type="entry name" value="Homeodomain-like"/>
    <property type="match status" value="1"/>
</dbReference>
<evidence type="ECO:0000259" key="6">
    <source>
        <dbReference type="PROSITE" id="PS50977"/>
    </source>
</evidence>
<dbReference type="Pfam" id="PF00440">
    <property type="entry name" value="TetR_N"/>
    <property type="match status" value="1"/>
</dbReference>
<dbReference type="Gene3D" id="1.10.357.10">
    <property type="entry name" value="Tetracycline Repressor, domain 2"/>
    <property type="match status" value="1"/>
</dbReference>
<dbReference type="PANTHER" id="PTHR30055:SF234">
    <property type="entry name" value="HTH-TYPE TRANSCRIPTIONAL REGULATOR BETI"/>
    <property type="match status" value="1"/>
</dbReference>
<evidence type="ECO:0000313" key="8">
    <source>
        <dbReference type="Proteomes" id="UP001183410"/>
    </source>
</evidence>
<dbReference type="InterPro" id="IPR036271">
    <property type="entry name" value="Tet_transcr_reg_TetR-rel_C_sf"/>
</dbReference>
<dbReference type="Proteomes" id="UP001183410">
    <property type="component" value="Unassembled WGS sequence"/>
</dbReference>
<name>A0ABU2K0L6_9ACTN</name>
<evidence type="ECO:0000313" key="7">
    <source>
        <dbReference type="EMBL" id="MDT0270790.1"/>
    </source>
</evidence>
<proteinExistence type="predicted"/>
<reference evidence="8" key="1">
    <citation type="submission" date="2023-07" db="EMBL/GenBank/DDBJ databases">
        <title>30 novel species of actinomycetes from the DSMZ collection.</title>
        <authorList>
            <person name="Nouioui I."/>
        </authorList>
    </citation>
    <scope>NUCLEOTIDE SEQUENCE [LARGE SCALE GENOMIC DNA]</scope>
    <source>
        <strain evidence="8">DSM 44915</strain>
    </source>
</reference>
<evidence type="ECO:0000256" key="5">
    <source>
        <dbReference type="PROSITE-ProRule" id="PRU00335"/>
    </source>
</evidence>
<protein>
    <submittedName>
        <fullName evidence="7">TetR/AcrR family transcriptional regulator</fullName>
    </submittedName>
</protein>
<evidence type="ECO:0000256" key="3">
    <source>
        <dbReference type="ARBA" id="ARBA00023125"/>
    </source>
</evidence>
<organism evidence="7 8">
    <name type="scientific">Streptomyces chisholmiae</name>
    <dbReference type="NCBI Taxonomy" id="3075540"/>
    <lineage>
        <taxon>Bacteria</taxon>
        <taxon>Bacillati</taxon>
        <taxon>Actinomycetota</taxon>
        <taxon>Actinomycetes</taxon>
        <taxon>Kitasatosporales</taxon>
        <taxon>Streptomycetaceae</taxon>
        <taxon>Streptomyces</taxon>
    </lineage>
</organism>
<evidence type="ECO:0000256" key="4">
    <source>
        <dbReference type="ARBA" id="ARBA00023163"/>
    </source>
</evidence>
<evidence type="ECO:0000256" key="2">
    <source>
        <dbReference type="ARBA" id="ARBA00023015"/>
    </source>
</evidence>